<feature type="domain" description="ABC transmembrane type-1" evidence="8">
    <location>
        <begin position="88"/>
        <end position="291"/>
    </location>
</feature>
<dbReference type="InterPro" id="IPR035906">
    <property type="entry name" value="MetI-like_sf"/>
</dbReference>
<dbReference type="PANTHER" id="PTHR43744">
    <property type="entry name" value="ABC TRANSPORTER PERMEASE PROTEIN MG189-RELATED-RELATED"/>
    <property type="match status" value="1"/>
</dbReference>
<protein>
    <submittedName>
        <fullName evidence="9">Inner membrane ABC transporter permease protein ycjP</fullName>
    </submittedName>
</protein>
<evidence type="ECO:0000256" key="5">
    <source>
        <dbReference type="ARBA" id="ARBA00022989"/>
    </source>
</evidence>
<gene>
    <name evidence="9" type="primary">ycjP_8</name>
    <name evidence="9" type="ORF">NCTC10138_01102</name>
</gene>
<evidence type="ECO:0000256" key="3">
    <source>
        <dbReference type="ARBA" id="ARBA00022475"/>
    </source>
</evidence>
<dbReference type="Proteomes" id="UP000289841">
    <property type="component" value="Chromosome"/>
</dbReference>
<feature type="transmembrane region" description="Helical" evidence="7">
    <location>
        <begin position="20"/>
        <end position="41"/>
    </location>
</feature>
<dbReference type="InterPro" id="IPR000515">
    <property type="entry name" value="MetI-like"/>
</dbReference>
<comment type="similarity">
    <text evidence="7">Belongs to the binding-protein-dependent transport system permease family.</text>
</comment>
<dbReference type="PROSITE" id="PS50928">
    <property type="entry name" value="ABC_TM1"/>
    <property type="match status" value="1"/>
</dbReference>
<dbReference type="STRING" id="1278311.GCA_000428705_00291"/>
<dbReference type="AlphaFoldDB" id="A0A449BE65"/>
<name>A0A449BE65_HAPAX</name>
<dbReference type="EMBL" id="LR215048">
    <property type="protein sequence ID" value="VEU80722.1"/>
    <property type="molecule type" value="Genomic_DNA"/>
</dbReference>
<dbReference type="OrthoDB" id="9771544at2"/>
<evidence type="ECO:0000259" key="8">
    <source>
        <dbReference type="PROSITE" id="PS50928"/>
    </source>
</evidence>
<feature type="transmembrane region" description="Helical" evidence="7">
    <location>
        <begin position="123"/>
        <end position="147"/>
    </location>
</feature>
<keyword evidence="2 7" id="KW-0813">Transport</keyword>
<dbReference type="GO" id="GO:0005886">
    <property type="term" value="C:plasma membrane"/>
    <property type="evidence" value="ECO:0007669"/>
    <property type="project" value="UniProtKB-SubCell"/>
</dbReference>
<feature type="transmembrane region" description="Helical" evidence="7">
    <location>
        <begin position="94"/>
        <end position="114"/>
    </location>
</feature>
<evidence type="ECO:0000256" key="2">
    <source>
        <dbReference type="ARBA" id="ARBA00022448"/>
    </source>
</evidence>
<dbReference type="GO" id="GO:0055085">
    <property type="term" value="P:transmembrane transport"/>
    <property type="evidence" value="ECO:0007669"/>
    <property type="project" value="InterPro"/>
</dbReference>
<dbReference type="SUPFAM" id="SSF161098">
    <property type="entry name" value="MetI-like"/>
    <property type="match status" value="1"/>
</dbReference>
<dbReference type="RefSeq" id="WP_026389995.1">
    <property type="nucleotide sequence ID" value="NZ_LR215048.1"/>
</dbReference>
<keyword evidence="10" id="KW-1185">Reference proteome</keyword>
<keyword evidence="6 7" id="KW-0472">Membrane</keyword>
<sequence>MIKKDHKQKFKRVLFGMNFVDGLFYKTMIYILLISFSYIYLYPLLYMLTNSFMGSADLVNDGVKWIPTKLNFSNYKQAWQVLDIAKSFFGTTGYVLKVSLLSTISSALIGYGFARFDFPFKKLLFILMLATFILPNQVTMSSNLLILRKLGLIGSQSAMTYPALFGQGINSAIFILIFYQFFKTIPSVLMESAEVDGAGEFKIFYKIAIPLAIPSIIIVFLFSFVWYWNETYLTGLYTGTQLTLPLKLMSFRSTYETLFPPGSAGAALNEGVVLAGNMLVILPLLVLYFLGQKHFTESIDRTGITGE</sequence>
<evidence type="ECO:0000256" key="1">
    <source>
        <dbReference type="ARBA" id="ARBA00004651"/>
    </source>
</evidence>
<keyword evidence="5 7" id="KW-1133">Transmembrane helix</keyword>
<evidence type="ECO:0000313" key="9">
    <source>
        <dbReference type="EMBL" id="VEU80722.1"/>
    </source>
</evidence>
<feature type="transmembrane region" description="Helical" evidence="7">
    <location>
        <begin position="203"/>
        <end position="228"/>
    </location>
</feature>
<evidence type="ECO:0000256" key="7">
    <source>
        <dbReference type="RuleBase" id="RU363032"/>
    </source>
</evidence>
<dbReference type="KEGG" id="aaxa:NCTC10138_01102"/>
<evidence type="ECO:0000313" key="10">
    <source>
        <dbReference type="Proteomes" id="UP000289841"/>
    </source>
</evidence>
<dbReference type="Gene3D" id="1.10.3720.10">
    <property type="entry name" value="MetI-like"/>
    <property type="match status" value="1"/>
</dbReference>
<comment type="subcellular location">
    <subcellularLocation>
        <location evidence="1 7">Cell membrane</location>
        <topology evidence="1 7">Multi-pass membrane protein</topology>
    </subcellularLocation>
</comment>
<feature type="transmembrane region" description="Helical" evidence="7">
    <location>
        <begin position="159"/>
        <end position="182"/>
    </location>
</feature>
<keyword evidence="3" id="KW-1003">Cell membrane</keyword>
<organism evidence="9 10">
    <name type="scientific">Haploplasma axanthum</name>
    <name type="common">Acholeplasma axanthum</name>
    <dbReference type="NCBI Taxonomy" id="29552"/>
    <lineage>
        <taxon>Bacteria</taxon>
        <taxon>Bacillati</taxon>
        <taxon>Mycoplasmatota</taxon>
        <taxon>Mollicutes</taxon>
        <taxon>Acholeplasmatales</taxon>
        <taxon>Acholeplasmataceae</taxon>
        <taxon>Haploplasma</taxon>
    </lineage>
</organism>
<feature type="transmembrane region" description="Helical" evidence="7">
    <location>
        <begin position="271"/>
        <end position="291"/>
    </location>
</feature>
<dbReference type="PANTHER" id="PTHR43744:SF8">
    <property type="entry name" value="SN-GLYCEROL-3-PHOSPHATE TRANSPORT SYSTEM PERMEASE PROTEIN UGPE"/>
    <property type="match status" value="1"/>
</dbReference>
<proteinExistence type="inferred from homology"/>
<dbReference type="CDD" id="cd06261">
    <property type="entry name" value="TM_PBP2"/>
    <property type="match status" value="1"/>
</dbReference>
<evidence type="ECO:0000256" key="6">
    <source>
        <dbReference type="ARBA" id="ARBA00023136"/>
    </source>
</evidence>
<accession>A0A449BE65</accession>
<dbReference type="Pfam" id="PF00528">
    <property type="entry name" value="BPD_transp_1"/>
    <property type="match status" value="1"/>
</dbReference>
<reference evidence="9 10" key="1">
    <citation type="submission" date="2019-01" db="EMBL/GenBank/DDBJ databases">
        <authorList>
            <consortium name="Pathogen Informatics"/>
        </authorList>
    </citation>
    <scope>NUCLEOTIDE SEQUENCE [LARGE SCALE GENOMIC DNA]</scope>
    <source>
        <strain evidence="9 10">NCTC10138</strain>
    </source>
</reference>
<keyword evidence="4 7" id="KW-0812">Transmembrane</keyword>
<evidence type="ECO:0000256" key="4">
    <source>
        <dbReference type="ARBA" id="ARBA00022692"/>
    </source>
</evidence>